<evidence type="ECO:0000313" key="8">
    <source>
        <dbReference type="EMBL" id="CAI8033313.1"/>
    </source>
</evidence>
<evidence type="ECO:0000256" key="2">
    <source>
        <dbReference type="ARBA" id="ARBA00022723"/>
    </source>
</evidence>
<dbReference type="Proteomes" id="UP001174909">
    <property type="component" value="Unassembled WGS sequence"/>
</dbReference>
<keyword evidence="9" id="KW-1185">Reference proteome</keyword>
<dbReference type="PANTHER" id="PTHR21496">
    <property type="entry name" value="FERREDOXIN-RELATED"/>
    <property type="match status" value="1"/>
</dbReference>
<dbReference type="Pfam" id="PF00355">
    <property type="entry name" value="Rieske"/>
    <property type="match status" value="1"/>
</dbReference>
<dbReference type="SUPFAM" id="SSF51726">
    <property type="entry name" value="UROD/MetE-like"/>
    <property type="match status" value="1"/>
</dbReference>
<comment type="cofactor">
    <cofactor evidence="5">
        <name>[2Fe-2S] cluster</name>
        <dbReference type="ChEBI" id="CHEBI:190135"/>
    </cofactor>
</comment>
<evidence type="ECO:0000259" key="7">
    <source>
        <dbReference type="PROSITE" id="PS51296"/>
    </source>
</evidence>
<dbReference type="GO" id="GO:0004497">
    <property type="term" value="F:monooxygenase activity"/>
    <property type="evidence" value="ECO:0007669"/>
    <property type="project" value="UniProtKB-KW"/>
</dbReference>
<keyword evidence="3" id="KW-0408">Iron</keyword>
<evidence type="ECO:0000256" key="4">
    <source>
        <dbReference type="ARBA" id="ARBA00023014"/>
    </source>
</evidence>
<dbReference type="PANTHER" id="PTHR21496:SF0">
    <property type="entry name" value="RIESKE DOMAIN-CONTAINING PROTEIN"/>
    <property type="match status" value="1"/>
</dbReference>
<dbReference type="Gene3D" id="2.102.10.10">
    <property type="entry name" value="Rieske [2Fe-2S] iron-sulphur domain"/>
    <property type="match status" value="1"/>
</dbReference>
<evidence type="ECO:0000256" key="5">
    <source>
        <dbReference type="ARBA" id="ARBA00034078"/>
    </source>
</evidence>
<evidence type="ECO:0000256" key="1">
    <source>
        <dbReference type="ARBA" id="ARBA00022714"/>
    </source>
</evidence>
<dbReference type="CDD" id="cd03467">
    <property type="entry name" value="Rieske"/>
    <property type="match status" value="1"/>
</dbReference>
<proteinExistence type="predicted"/>
<protein>
    <submittedName>
        <fullName evidence="8">Alkene monooxygenase system, ferredoxin component</fullName>
    </submittedName>
</protein>
<evidence type="ECO:0000256" key="3">
    <source>
        <dbReference type="ARBA" id="ARBA00023004"/>
    </source>
</evidence>
<comment type="caution">
    <text evidence="8">The sequence shown here is derived from an EMBL/GenBank/DDBJ whole genome shotgun (WGS) entry which is preliminary data.</text>
</comment>
<gene>
    <name evidence="8" type="ORF">GBAR_LOCUS18792</name>
</gene>
<keyword evidence="8" id="KW-0503">Monooxygenase</keyword>
<dbReference type="InterPro" id="IPR038071">
    <property type="entry name" value="UROD/MetE-like_sf"/>
</dbReference>
<dbReference type="SUPFAM" id="SSF50022">
    <property type="entry name" value="ISP domain"/>
    <property type="match status" value="1"/>
</dbReference>
<dbReference type="GO" id="GO:0051537">
    <property type="term" value="F:2 iron, 2 sulfur cluster binding"/>
    <property type="evidence" value="ECO:0007669"/>
    <property type="project" value="UniProtKB-KW"/>
</dbReference>
<dbReference type="InterPro" id="IPR036922">
    <property type="entry name" value="Rieske_2Fe-2S_sf"/>
</dbReference>
<name>A0AA35SNX3_GEOBA</name>
<feature type="region of interest" description="Disordered" evidence="6">
    <location>
        <begin position="1"/>
        <end position="20"/>
    </location>
</feature>
<evidence type="ECO:0000256" key="6">
    <source>
        <dbReference type="SAM" id="MobiDB-lite"/>
    </source>
</evidence>
<sequence>MQRSTNRILTTHAGRLPNPSNIDEIMEARANNDQSRFDALVPAAVADLVRKQRELKNDIHSDGEFWKARDGKYYDSRSTGIEMRPVADDAPPSIVFFQQERQMPEFRDFYEIYDAMGNVPVPGVTAQRQVERGTITGPMEYRGQEAIKHEIGPARGLINAGPLAQIKEQGCTVVTGGGHAIAVFFHDGQVHAVDNRCPHMGFPLERGSVRDGILTCHWHHARFELSSGGTFNPFADDVRTFPVNVVEGEVWIDPAPAPRDEARHWQRRLQDGMEHNLRLVIAKAVLGLQAAGSDYLEPLRTGTRFGTTYSADGWGAAMTILTCTANMMPHLQVEDRPRALYQGLLHVARECAGKPPRFSVEPLPTAEPRPEVFAGWFRNFINVRDAEGAERCLITAIECGISREDIASMMFAAATDHIYLDGGHVLDFANKAVELLGHLGWEIAGQVLPSLVHGMARARRSQELSQWRDPIDIASMVWEAREQLPGLLEQGRNHSGNWDDADSLAFQMLGDSPDEIMVGIKEAIAKGATAGQLGSAVAHAAFLRMAHFHTSNEFRDWDTVHNTLTAANALHQALKRTPTPELMRGVFDVAMSIYLDRFLNMPPQRLPDAGPSADFPAEQLDRILEMVDVRQQVEETAQAVSGYLAGDGNPADLTATLGRMMLREDANFHSFQIAEAAFKQFDERQGTESGRHVMIGLSRFLAAHSPTPRAEGQTYQIALRLQRGEEIYQ</sequence>
<feature type="domain" description="Rieske" evidence="7">
    <location>
        <begin position="158"/>
        <end position="252"/>
    </location>
</feature>
<dbReference type="EMBL" id="CASHTH010002658">
    <property type="protein sequence ID" value="CAI8033313.1"/>
    <property type="molecule type" value="Genomic_DNA"/>
</dbReference>
<keyword evidence="1" id="KW-0001">2Fe-2S</keyword>
<keyword evidence="8" id="KW-0560">Oxidoreductase</keyword>
<dbReference type="AlphaFoldDB" id="A0AA35SNX3"/>
<keyword evidence="2" id="KW-0479">Metal-binding</keyword>
<reference evidence="8" key="1">
    <citation type="submission" date="2023-03" db="EMBL/GenBank/DDBJ databases">
        <authorList>
            <person name="Steffen K."/>
            <person name="Cardenas P."/>
        </authorList>
    </citation>
    <scope>NUCLEOTIDE SEQUENCE</scope>
</reference>
<keyword evidence="4" id="KW-0411">Iron-sulfur</keyword>
<organism evidence="8 9">
    <name type="scientific">Geodia barretti</name>
    <name type="common">Barrett's horny sponge</name>
    <dbReference type="NCBI Taxonomy" id="519541"/>
    <lineage>
        <taxon>Eukaryota</taxon>
        <taxon>Metazoa</taxon>
        <taxon>Porifera</taxon>
        <taxon>Demospongiae</taxon>
        <taxon>Heteroscleromorpha</taxon>
        <taxon>Tetractinellida</taxon>
        <taxon>Astrophorina</taxon>
        <taxon>Geodiidae</taxon>
        <taxon>Geodia</taxon>
    </lineage>
</organism>
<dbReference type="GO" id="GO:0046872">
    <property type="term" value="F:metal ion binding"/>
    <property type="evidence" value="ECO:0007669"/>
    <property type="project" value="UniProtKB-KW"/>
</dbReference>
<evidence type="ECO:0000313" key="9">
    <source>
        <dbReference type="Proteomes" id="UP001174909"/>
    </source>
</evidence>
<dbReference type="InterPro" id="IPR017941">
    <property type="entry name" value="Rieske_2Fe-2S"/>
</dbReference>
<accession>A0AA35SNX3</accession>
<dbReference type="PROSITE" id="PS51296">
    <property type="entry name" value="RIESKE"/>
    <property type="match status" value="1"/>
</dbReference>
<dbReference type="Gene3D" id="3.20.20.210">
    <property type="match status" value="1"/>
</dbReference>